<proteinExistence type="predicted"/>
<dbReference type="AlphaFoldDB" id="A0A2I0WWK1"/>
<organism evidence="1 2">
    <name type="scientific">Dendrobium catenatum</name>
    <dbReference type="NCBI Taxonomy" id="906689"/>
    <lineage>
        <taxon>Eukaryota</taxon>
        <taxon>Viridiplantae</taxon>
        <taxon>Streptophyta</taxon>
        <taxon>Embryophyta</taxon>
        <taxon>Tracheophyta</taxon>
        <taxon>Spermatophyta</taxon>
        <taxon>Magnoliopsida</taxon>
        <taxon>Liliopsida</taxon>
        <taxon>Asparagales</taxon>
        <taxon>Orchidaceae</taxon>
        <taxon>Epidendroideae</taxon>
        <taxon>Malaxideae</taxon>
        <taxon>Dendrobiinae</taxon>
        <taxon>Dendrobium</taxon>
    </lineage>
</organism>
<keyword evidence="2" id="KW-1185">Reference proteome</keyword>
<evidence type="ECO:0000313" key="2">
    <source>
        <dbReference type="Proteomes" id="UP000233837"/>
    </source>
</evidence>
<reference evidence="1 2" key="2">
    <citation type="journal article" date="2017" name="Nature">
        <title>The Apostasia genome and the evolution of orchids.</title>
        <authorList>
            <person name="Zhang G.Q."/>
            <person name="Liu K.W."/>
            <person name="Li Z."/>
            <person name="Lohaus R."/>
            <person name="Hsiao Y.Y."/>
            <person name="Niu S.C."/>
            <person name="Wang J.Y."/>
            <person name="Lin Y.C."/>
            <person name="Xu Q."/>
            <person name="Chen L.J."/>
            <person name="Yoshida K."/>
            <person name="Fujiwara S."/>
            <person name="Wang Z.W."/>
            <person name="Zhang Y.Q."/>
            <person name="Mitsuda N."/>
            <person name="Wang M."/>
            <person name="Liu G.H."/>
            <person name="Pecoraro L."/>
            <person name="Huang H.X."/>
            <person name="Xiao X.J."/>
            <person name="Lin M."/>
            <person name="Wu X.Y."/>
            <person name="Wu W.L."/>
            <person name="Chen Y.Y."/>
            <person name="Chang S.B."/>
            <person name="Sakamoto S."/>
            <person name="Ohme-Takagi M."/>
            <person name="Yagi M."/>
            <person name="Zeng S.J."/>
            <person name="Shen C.Y."/>
            <person name="Yeh C.M."/>
            <person name="Luo Y.B."/>
            <person name="Tsai W.C."/>
            <person name="Van de Peer Y."/>
            <person name="Liu Z.J."/>
        </authorList>
    </citation>
    <scope>NUCLEOTIDE SEQUENCE [LARGE SCALE GENOMIC DNA]</scope>
    <source>
        <tissue evidence="1">The whole plant</tissue>
    </source>
</reference>
<evidence type="ECO:0000313" key="1">
    <source>
        <dbReference type="EMBL" id="PKU80037.1"/>
    </source>
</evidence>
<accession>A0A2I0WWK1</accession>
<reference evidence="1 2" key="1">
    <citation type="journal article" date="2016" name="Sci. Rep.">
        <title>The Dendrobium catenatum Lindl. genome sequence provides insights into polysaccharide synthase, floral development and adaptive evolution.</title>
        <authorList>
            <person name="Zhang G.Q."/>
            <person name="Xu Q."/>
            <person name="Bian C."/>
            <person name="Tsai W.C."/>
            <person name="Yeh C.M."/>
            <person name="Liu K.W."/>
            <person name="Yoshida K."/>
            <person name="Zhang L.S."/>
            <person name="Chang S.B."/>
            <person name="Chen F."/>
            <person name="Shi Y."/>
            <person name="Su Y.Y."/>
            <person name="Zhang Y.Q."/>
            <person name="Chen L.J."/>
            <person name="Yin Y."/>
            <person name="Lin M."/>
            <person name="Huang H."/>
            <person name="Deng H."/>
            <person name="Wang Z.W."/>
            <person name="Zhu S.L."/>
            <person name="Zhao X."/>
            <person name="Deng C."/>
            <person name="Niu S.C."/>
            <person name="Huang J."/>
            <person name="Wang M."/>
            <person name="Liu G.H."/>
            <person name="Yang H.J."/>
            <person name="Xiao X.J."/>
            <person name="Hsiao Y.Y."/>
            <person name="Wu W.L."/>
            <person name="Chen Y.Y."/>
            <person name="Mitsuda N."/>
            <person name="Ohme-Takagi M."/>
            <person name="Luo Y.B."/>
            <person name="Van de Peer Y."/>
            <person name="Liu Z.J."/>
        </authorList>
    </citation>
    <scope>NUCLEOTIDE SEQUENCE [LARGE SCALE GENOMIC DNA]</scope>
    <source>
        <tissue evidence="1">The whole plant</tissue>
    </source>
</reference>
<protein>
    <submittedName>
        <fullName evidence="1">Uncharacterized protein</fullName>
    </submittedName>
</protein>
<dbReference type="EMBL" id="KZ502395">
    <property type="protein sequence ID" value="PKU80037.1"/>
    <property type="molecule type" value="Genomic_DNA"/>
</dbReference>
<dbReference type="Proteomes" id="UP000233837">
    <property type="component" value="Unassembled WGS sequence"/>
</dbReference>
<sequence length="150" mass="15864">MSVNEVHGGSAVVVSGSPVVNVDVNAECLQVETLNGIAVGSNNLVEVPVNLADTNTMVNRLGGNSGYDIRNHVDWLHGSSEFESESDFSGCGVASPDFFGGSDPGNEFTLVRDRPVISLPLVGVFVGGAREEDNLDLYYVLCSSFLFTCC</sequence>
<name>A0A2I0WWK1_9ASPA</name>
<gene>
    <name evidence="1" type="ORF">MA16_Dca014403</name>
</gene>